<dbReference type="GO" id="GO:0043527">
    <property type="term" value="C:tRNA methyltransferase complex"/>
    <property type="evidence" value="ECO:0007669"/>
    <property type="project" value="TreeGrafter"/>
</dbReference>
<dbReference type="GO" id="GO:0005829">
    <property type="term" value="C:cytosol"/>
    <property type="evidence" value="ECO:0007669"/>
    <property type="project" value="TreeGrafter"/>
</dbReference>
<keyword evidence="4 6" id="KW-0677">Repeat</keyword>
<reference evidence="8 9" key="1">
    <citation type="journal article" date="2019" name="Nat. Ecol. Evol.">
        <title>Megaphylogeny resolves global patterns of mushroom evolution.</title>
        <authorList>
            <person name="Varga T."/>
            <person name="Krizsan K."/>
            <person name="Foldi C."/>
            <person name="Dima B."/>
            <person name="Sanchez-Garcia M."/>
            <person name="Sanchez-Ramirez S."/>
            <person name="Szollosi G.J."/>
            <person name="Szarkandi J.G."/>
            <person name="Papp V."/>
            <person name="Albert L."/>
            <person name="Andreopoulos W."/>
            <person name="Angelini C."/>
            <person name="Antonin V."/>
            <person name="Barry K.W."/>
            <person name="Bougher N.L."/>
            <person name="Buchanan P."/>
            <person name="Buyck B."/>
            <person name="Bense V."/>
            <person name="Catcheside P."/>
            <person name="Chovatia M."/>
            <person name="Cooper J."/>
            <person name="Damon W."/>
            <person name="Desjardin D."/>
            <person name="Finy P."/>
            <person name="Geml J."/>
            <person name="Haridas S."/>
            <person name="Hughes K."/>
            <person name="Justo A."/>
            <person name="Karasinski D."/>
            <person name="Kautmanova I."/>
            <person name="Kiss B."/>
            <person name="Kocsube S."/>
            <person name="Kotiranta H."/>
            <person name="LaButti K.M."/>
            <person name="Lechner B.E."/>
            <person name="Liimatainen K."/>
            <person name="Lipzen A."/>
            <person name="Lukacs Z."/>
            <person name="Mihaltcheva S."/>
            <person name="Morgado L.N."/>
            <person name="Niskanen T."/>
            <person name="Noordeloos M.E."/>
            <person name="Ohm R.A."/>
            <person name="Ortiz-Santana B."/>
            <person name="Ovrebo C."/>
            <person name="Racz N."/>
            <person name="Riley R."/>
            <person name="Savchenko A."/>
            <person name="Shiryaev A."/>
            <person name="Soop K."/>
            <person name="Spirin V."/>
            <person name="Szebenyi C."/>
            <person name="Tomsovsky M."/>
            <person name="Tulloss R.E."/>
            <person name="Uehling J."/>
            <person name="Grigoriev I.V."/>
            <person name="Vagvolgyi C."/>
            <person name="Papp T."/>
            <person name="Martin F.M."/>
            <person name="Miettinen O."/>
            <person name="Hibbett D.S."/>
            <person name="Nagy L.G."/>
        </authorList>
    </citation>
    <scope>NUCLEOTIDE SEQUENCE [LARGE SCALE GENOMIC DNA]</scope>
    <source>
        <strain evidence="8 9">CBS 166.37</strain>
    </source>
</reference>
<dbReference type="SUPFAM" id="SSF50978">
    <property type="entry name" value="WD40 repeat-like"/>
    <property type="match status" value="1"/>
</dbReference>
<dbReference type="SMART" id="SM00320">
    <property type="entry name" value="WD40"/>
    <property type="match status" value="3"/>
</dbReference>
<evidence type="ECO:0000256" key="6">
    <source>
        <dbReference type="HAMAP-Rule" id="MF_03056"/>
    </source>
</evidence>
<dbReference type="InterPro" id="IPR019775">
    <property type="entry name" value="WD40_repeat_CS"/>
</dbReference>
<evidence type="ECO:0000256" key="5">
    <source>
        <dbReference type="ARBA" id="ARBA00023242"/>
    </source>
</evidence>
<feature type="region of interest" description="Disordered" evidence="7">
    <location>
        <begin position="488"/>
        <end position="530"/>
    </location>
</feature>
<dbReference type="PANTHER" id="PTHR16288:SF0">
    <property type="entry name" value="TRNA (GUANINE-N(7)-)-METHYLTRANSFERASE NON-CATALYTIC SUBUNIT WDR4"/>
    <property type="match status" value="1"/>
</dbReference>
<dbReference type="Gene3D" id="2.130.10.10">
    <property type="entry name" value="YVTN repeat-like/Quinoprotein amine dehydrogenase"/>
    <property type="match status" value="2"/>
</dbReference>
<dbReference type="GO" id="GO:0005634">
    <property type="term" value="C:nucleus"/>
    <property type="evidence" value="ECO:0007669"/>
    <property type="project" value="UniProtKB-SubCell"/>
</dbReference>
<feature type="region of interest" description="Disordered" evidence="7">
    <location>
        <begin position="252"/>
        <end position="310"/>
    </location>
</feature>
<evidence type="ECO:0000313" key="9">
    <source>
        <dbReference type="Proteomes" id="UP000308652"/>
    </source>
</evidence>
<dbReference type="STRING" id="68775.A0A5C3M682"/>
<evidence type="ECO:0000313" key="8">
    <source>
        <dbReference type="EMBL" id="TFK39886.1"/>
    </source>
</evidence>
<protein>
    <submittedName>
        <fullName evidence="8">WD40-repeat-containing domain protein</fullName>
    </submittedName>
</protein>
<keyword evidence="3 6" id="KW-0819">tRNA processing</keyword>
<evidence type="ECO:0000256" key="1">
    <source>
        <dbReference type="ARBA" id="ARBA00004123"/>
    </source>
</evidence>
<feature type="compositionally biased region" description="Basic and acidic residues" evidence="7">
    <location>
        <begin position="504"/>
        <end position="524"/>
    </location>
</feature>
<dbReference type="InterPro" id="IPR001680">
    <property type="entry name" value="WD40_rpt"/>
</dbReference>
<dbReference type="Pfam" id="PF00400">
    <property type="entry name" value="WD40"/>
    <property type="match status" value="2"/>
</dbReference>
<dbReference type="InterPro" id="IPR015943">
    <property type="entry name" value="WD40/YVTN_repeat-like_dom_sf"/>
</dbReference>
<evidence type="ECO:0000256" key="7">
    <source>
        <dbReference type="SAM" id="MobiDB-lite"/>
    </source>
</evidence>
<dbReference type="EMBL" id="ML213598">
    <property type="protein sequence ID" value="TFK39886.1"/>
    <property type="molecule type" value="Genomic_DNA"/>
</dbReference>
<comment type="similarity">
    <text evidence="6">Belongs to the WD repeat TRM82 family.</text>
</comment>
<organism evidence="8 9">
    <name type="scientific">Crucibulum laeve</name>
    <dbReference type="NCBI Taxonomy" id="68775"/>
    <lineage>
        <taxon>Eukaryota</taxon>
        <taxon>Fungi</taxon>
        <taxon>Dikarya</taxon>
        <taxon>Basidiomycota</taxon>
        <taxon>Agaricomycotina</taxon>
        <taxon>Agaricomycetes</taxon>
        <taxon>Agaricomycetidae</taxon>
        <taxon>Agaricales</taxon>
        <taxon>Agaricineae</taxon>
        <taxon>Nidulariaceae</taxon>
        <taxon>Crucibulum</taxon>
    </lineage>
</organism>
<sequence length="530" mass="57920">MSVYPHSHLFVGPSETVVISGPHIQVLSTTTGDILHSTVNFEDEKRGAVIESGPVRCAAVDKSNKYLITTAEDKMLKLWEIGGLKLLSERELPKKPTGLAFRADSQKLLTSDKFGDIFSYPFTYVPLTVKQKRDALSSHENPSSGQLILGHASPLNAFLLTSDEKYIVTADRDEHIRVSWYPQGYNIEMYCLGHLKFVSAIHIPHLDPSMLISGGGDPVLKIWDWMAGDLKHEVNVLDTIDPYMAVRALKRKRGEGEEGEEGEGKKRKKGKGKDKAKEETPDTGTPVAEGSEAAAEEKTEEAAKGEPSEPEKILVIHKIDSLDAEGCLWIVFSAVGTTALFTFPFKAGVTSSDIRAFDFGLPVIDFSITGDGEIWVNLDAQWKSTDLATSEASTKAVRVMHFVSQELKEVSEKALVSALNTKSLLQATPEELKKLDLYGDLTSMPKYSDSEAAEATPEVAAGGEKAKSKKELGRLKNKTKVLAKMAVSAATGDARAGEDELEEPETKRTKSEHGDEAEVKKNEDVVMAES</sequence>
<dbReference type="InterPro" id="IPR028884">
    <property type="entry name" value="Trm82"/>
</dbReference>
<feature type="region of interest" description="Disordered" evidence="7">
    <location>
        <begin position="448"/>
        <end position="472"/>
    </location>
</feature>
<keyword evidence="2 6" id="KW-0853">WD repeat</keyword>
<dbReference type="AlphaFoldDB" id="A0A5C3M682"/>
<comment type="function">
    <text evidence="6">Required for the formation of N(7)-methylguanine at position 46 (m7G46) in tRNA. In the complex, it is required to stabilize and induce conformational changes of the catalytic subunit.</text>
</comment>
<gene>
    <name evidence="8" type="ORF">BDQ12DRAFT_734611</name>
</gene>
<comment type="subcellular location">
    <subcellularLocation>
        <location evidence="1 6">Nucleus</location>
    </subcellularLocation>
</comment>
<accession>A0A5C3M682</accession>
<evidence type="ECO:0000256" key="2">
    <source>
        <dbReference type="ARBA" id="ARBA00022574"/>
    </source>
</evidence>
<dbReference type="UniPathway" id="UPA00989"/>
<keyword evidence="9" id="KW-1185">Reference proteome</keyword>
<dbReference type="GO" id="GO:0106004">
    <property type="term" value="P:tRNA (guanine-N7)-methylation"/>
    <property type="evidence" value="ECO:0007669"/>
    <property type="project" value="UniProtKB-UniRule"/>
</dbReference>
<name>A0A5C3M682_9AGAR</name>
<feature type="compositionally biased region" description="Basic and acidic residues" evidence="7">
    <location>
        <begin position="295"/>
        <end position="310"/>
    </location>
</feature>
<comment type="pathway">
    <text evidence="6">tRNA modification; N(7)-methylguanine-tRNA biosynthesis.</text>
</comment>
<dbReference type="HAMAP" id="MF_03056">
    <property type="entry name" value="TRM82"/>
    <property type="match status" value="1"/>
</dbReference>
<dbReference type="InterPro" id="IPR036322">
    <property type="entry name" value="WD40_repeat_dom_sf"/>
</dbReference>
<dbReference type="Proteomes" id="UP000308652">
    <property type="component" value="Unassembled WGS sequence"/>
</dbReference>
<proteinExistence type="inferred from homology"/>
<evidence type="ECO:0000256" key="4">
    <source>
        <dbReference type="ARBA" id="ARBA00022737"/>
    </source>
</evidence>
<dbReference type="PANTHER" id="PTHR16288">
    <property type="entry name" value="WD40 REPEAT PROTEIN 4"/>
    <property type="match status" value="1"/>
</dbReference>
<dbReference type="OrthoDB" id="339900at2759"/>
<keyword evidence="5 6" id="KW-0539">Nucleus</keyword>
<dbReference type="PROSITE" id="PS00678">
    <property type="entry name" value="WD_REPEATS_1"/>
    <property type="match status" value="1"/>
</dbReference>
<evidence type="ECO:0000256" key="3">
    <source>
        <dbReference type="ARBA" id="ARBA00022694"/>
    </source>
</evidence>